<dbReference type="EMBL" id="FQVM01000003">
    <property type="protein sequence ID" value="SHE48896.1"/>
    <property type="molecule type" value="Genomic_DNA"/>
</dbReference>
<dbReference type="RefSeq" id="WP_072892870.1">
    <property type="nucleotide sequence ID" value="NZ_FQVM01000003.1"/>
</dbReference>
<name>A0A1M4TWS6_9CLOT</name>
<dbReference type="Proteomes" id="UP000184035">
    <property type="component" value="Unassembled WGS sequence"/>
</dbReference>
<accession>A0A1M4TWS6</accession>
<reference evidence="1 2" key="1">
    <citation type="submission" date="2016-11" db="EMBL/GenBank/DDBJ databases">
        <authorList>
            <person name="Jaros S."/>
            <person name="Januszkiewicz K."/>
            <person name="Wedrychowicz H."/>
        </authorList>
    </citation>
    <scope>NUCLEOTIDE SEQUENCE [LARGE SCALE GENOMIC DNA]</scope>
    <source>
        <strain evidence="1 2">DSM 2631</strain>
    </source>
</reference>
<dbReference type="OrthoDB" id="1677987at2"/>
<evidence type="ECO:0000313" key="1">
    <source>
        <dbReference type="EMBL" id="SHE48896.1"/>
    </source>
</evidence>
<evidence type="ECO:0000313" key="2">
    <source>
        <dbReference type="Proteomes" id="UP000184035"/>
    </source>
</evidence>
<organism evidence="1 2">
    <name type="scientific">Clostridium fallax</name>
    <dbReference type="NCBI Taxonomy" id="1533"/>
    <lineage>
        <taxon>Bacteria</taxon>
        <taxon>Bacillati</taxon>
        <taxon>Bacillota</taxon>
        <taxon>Clostridia</taxon>
        <taxon>Eubacteriales</taxon>
        <taxon>Clostridiaceae</taxon>
        <taxon>Clostridium</taxon>
    </lineage>
</organism>
<sequence length="224" mass="26752">MRTKYNVFDFWERYISKNRTIRSRMFSKEKITKQTTYFHTVIFSKKYGIESMWGIAPNERMLLGYIQHSFLPEAFYKWIYSKNKKAGFVPIKTAKDIVKDAEKHKDVNKDDAKSMKEQITILNRLWDVPTDRLMLELKKFARVFNKKWFGSSSEFLYINVFKNSKELGEFVLKTNLLTDFEKNFEETIGCTEEQWLSLCDNVVNDDTAEEKFKEILEKHLNEVV</sequence>
<protein>
    <submittedName>
        <fullName evidence="1">Uncharacterized protein</fullName>
    </submittedName>
</protein>
<dbReference type="AlphaFoldDB" id="A0A1M4TWS6"/>
<gene>
    <name evidence="1" type="ORF">SAMN05443638_103168</name>
</gene>
<keyword evidence="2" id="KW-1185">Reference proteome</keyword>
<proteinExistence type="predicted"/>